<dbReference type="EMBL" id="BK016249">
    <property type="protein sequence ID" value="DAG05041.1"/>
    <property type="molecule type" value="Genomic_DNA"/>
</dbReference>
<proteinExistence type="predicted"/>
<evidence type="ECO:0000256" key="1">
    <source>
        <dbReference type="SAM" id="MobiDB-lite"/>
    </source>
</evidence>
<organism evidence="2">
    <name type="scientific">Siphoviridae sp. ctuy39</name>
    <dbReference type="NCBI Taxonomy" id="2825719"/>
    <lineage>
        <taxon>Viruses</taxon>
        <taxon>Duplodnaviria</taxon>
        <taxon>Heunggongvirae</taxon>
        <taxon>Uroviricota</taxon>
        <taxon>Caudoviricetes</taxon>
    </lineage>
</organism>
<dbReference type="Pfam" id="PF05133">
    <property type="entry name" value="SPP1_portal"/>
    <property type="match status" value="1"/>
</dbReference>
<accession>A0A8S5VE41</accession>
<name>A0A8S5VE41_9CAUD</name>
<feature type="compositionally biased region" description="Basic and acidic residues" evidence="1">
    <location>
        <begin position="452"/>
        <end position="468"/>
    </location>
</feature>
<dbReference type="InterPro" id="IPR006428">
    <property type="entry name" value="Portal_SPP1-type"/>
</dbReference>
<feature type="region of interest" description="Disordered" evidence="1">
    <location>
        <begin position="443"/>
        <end position="468"/>
    </location>
</feature>
<protein>
    <submittedName>
        <fullName evidence="2">PORTAL PROTEIN</fullName>
    </submittedName>
</protein>
<sequence>MNGKRPYKLPEPLLCSADKEINMTLVDEYIRKHEERMPRYRYLENLYKGFHDVFHLPEKESWKPDNRLAVNFPRYITETFLGYAYGIPVKKSHPDEKIKDAILEFDRDNDISDQEYELAKKCCIYGHAFEYFYQDEEAKTKTVICNPKELFVVYDDTVKNRALFAVRYGKRDDKVTRYGEVLTREKIIPFEGEIMQDSILNPYGRINCVEYMLNDERIGLYEEVAGMVEVYNRVIGEKANDVDSFAEAYLAVLGAELDEDGVYKIRDNRIINLYGTENAKDIIVQFLGKPTADGTQENLLNRLENLIYQTSMVANISDESFGNASGTSLAYKLQSMSNLALTFDRKNEKSMRKRYKLFCSLATNVPDRDAWKDIDFTMSRNIPKNLLEEAQTAQALESIVSKETQLQVLSIVKDVTEEMDRMDKEEEKKQETIVEKWMFGGGNNRQQNILEESGRGISEEESENRGRV</sequence>
<evidence type="ECO:0000313" key="2">
    <source>
        <dbReference type="EMBL" id="DAG05041.1"/>
    </source>
</evidence>
<reference evidence="2" key="1">
    <citation type="journal article" date="2021" name="Proc. Natl. Acad. Sci. U.S.A.">
        <title>A Catalog of Tens of Thousands of Viruses from Human Metagenomes Reveals Hidden Associations with Chronic Diseases.</title>
        <authorList>
            <person name="Tisza M.J."/>
            <person name="Buck C.B."/>
        </authorList>
    </citation>
    <scope>NUCLEOTIDE SEQUENCE</scope>
    <source>
        <strain evidence="2">Ctuy39</strain>
    </source>
</reference>
<dbReference type="InterPro" id="IPR021145">
    <property type="entry name" value="Portal_protein_SPP1_Gp6-like"/>
</dbReference>
<dbReference type="NCBIfam" id="TIGR01538">
    <property type="entry name" value="portal_SPP1"/>
    <property type="match status" value="1"/>
</dbReference>